<feature type="domain" description="Major facilitator superfamily (MFS) profile" evidence="8">
    <location>
        <begin position="34"/>
        <end position="471"/>
    </location>
</feature>
<feature type="transmembrane region" description="Helical" evidence="7">
    <location>
        <begin position="188"/>
        <end position="208"/>
    </location>
</feature>
<evidence type="ECO:0000256" key="3">
    <source>
        <dbReference type="ARBA" id="ARBA00022475"/>
    </source>
</evidence>
<feature type="transmembrane region" description="Helical" evidence="7">
    <location>
        <begin position="220"/>
        <end position="240"/>
    </location>
</feature>
<feature type="transmembrane region" description="Helical" evidence="7">
    <location>
        <begin position="100"/>
        <end position="119"/>
    </location>
</feature>
<dbReference type="InterPro" id="IPR020846">
    <property type="entry name" value="MFS_dom"/>
</dbReference>
<keyword evidence="2" id="KW-0813">Transport</keyword>
<evidence type="ECO:0000256" key="6">
    <source>
        <dbReference type="ARBA" id="ARBA00023136"/>
    </source>
</evidence>
<feature type="transmembrane region" description="Helical" evidence="7">
    <location>
        <begin position="418"/>
        <end position="437"/>
    </location>
</feature>
<feature type="transmembrane region" description="Helical" evidence="7">
    <location>
        <begin position="449"/>
        <end position="470"/>
    </location>
</feature>
<evidence type="ECO:0000313" key="9">
    <source>
        <dbReference type="EMBL" id="MDQ0494053.1"/>
    </source>
</evidence>
<dbReference type="Gene3D" id="1.20.1720.10">
    <property type="entry name" value="Multidrug resistance protein D"/>
    <property type="match status" value="1"/>
</dbReference>
<dbReference type="PANTHER" id="PTHR42718">
    <property type="entry name" value="MAJOR FACILITATOR SUPERFAMILY MULTIDRUG TRANSPORTER MFSC"/>
    <property type="match status" value="1"/>
</dbReference>
<feature type="transmembrane region" description="Helical" evidence="7">
    <location>
        <begin position="378"/>
        <end position="406"/>
    </location>
</feature>
<dbReference type="RefSeq" id="WP_152379821.1">
    <property type="nucleotide sequence ID" value="NZ_CP045298.1"/>
</dbReference>
<evidence type="ECO:0000256" key="7">
    <source>
        <dbReference type="SAM" id="Phobius"/>
    </source>
</evidence>
<evidence type="ECO:0000259" key="8">
    <source>
        <dbReference type="PROSITE" id="PS50850"/>
    </source>
</evidence>
<feature type="transmembrane region" description="Helical" evidence="7">
    <location>
        <begin position="347"/>
        <end position="366"/>
    </location>
</feature>
<comment type="subcellular location">
    <subcellularLocation>
        <location evidence="1">Cell membrane</location>
        <topology evidence="1">Multi-pass membrane protein</topology>
    </subcellularLocation>
</comment>
<reference evidence="9 10" key="1">
    <citation type="submission" date="2023-07" db="EMBL/GenBank/DDBJ databases">
        <title>Genomic Encyclopedia of Type Strains, Phase IV (KMG-IV): sequencing the most valuable type-strain genomes for metagenomic binning, comparative biology and taxonomic classification.</title>
        <authorList>
            <person name="Goeker M."/>
        </authorList>
    </citation>
    <scope>NUCLEOTIDE SEQUENCE [LARGE SCALE GENOMIC DNA]</scope>
    <source>
        <strain evidence="9 10">DSM 14914</strain>
    </source>
</reference>
<keyword evidence="3" id="KW-1003">Cell membrane</keyword>
<feature type="transmembrane region" description="Helical" evidence="7">
    <location>
        <begin position="246"/>
        <end position="266"/>
    </location>
</feature>
<dbReference type="InterPro" id="IPR011701">
    <property type="entry name" value="MFS"/>
</dbReference>
<dbReference type="PANTHER" id="PTHR42718:SF46">
    <property type="entry name" value="BLR6921 PROTEIN"/>
    <property type="match status" value="1"/>
</dbReference>
<dbReference type="Gene3D" id="1.20.1250.20">
    <property type="entry name" value="MFS general substrate transporter like domains"/>
    <property type="match status" value="1"/>
</dbReference>
<keyword evidence="6 7" id="KW-0472">Membrane</keyword>
<dbReference type="Pfam" id="PF07690">
    <property type="entry name" value="MFS_1"/>
    <property type="match status" value="1"/>
</dbReference>
<dbReference type="SUPFAM" id="SSF103473">
    <property type="entry name" value="MFS general substrate transporter"/>
    <property type="match status" value="1"/>
</dbReference>
<name>A0ABU0KX94_9BACL</name>
<sequence length="478" mass="51122">MLQSHKIKKKVGEVNMQGLTAVNQQHTTARYWAIIVTAGVGFFLSTLDTGIMNVALPTLGQTFHINVNVVAWTVTLYLLSLSSTIIVFGRISDRVGRMKVYSMGLAVFAIASILCGSALSVPQLILFRGLQGIGAAMLQATSAAIITTCIPKERQGAALGTLGMILGLGNVLGPSAGGLLLSFVGWRWIFWINIPICAMGLWGCYRIIRVTKEEVSRVPLNLVGNFLLGIAIFSLLYGLSADSLPGFPGMLPYCFFTLALIGYIMWDTRVTNPIVPLSLFRSGAFVVPILSQVVLGFATAIAFIVPAYYLEGVTHLMPWQVGLVNLAAPLGLVMLSGLSGKLVGSYGIIPSTLSGLGIMCIALFTLSTMQLDWHSITFGALLLFYGFGAGLFIPANLAAIMGSVGLELQGTIGSVQRMVHNIGLAVGTSTAALMIRLNSNSGLLAFRELWILAACTVLLALLAMASLHLFHWYCSRKI</sequence>
<feature type="transmembrane region" description="Helical" evidence="7">
    <location>
        <begin position="286"/>
        <end position="310"/>
    </location>
</feature>
<feature type="transmembrane region" description="Helical" evidence="7">
    <location>
        <begin position="125"/>
        <end position="146"/>
    </location>
</feature>
<keyword evidence="4 7" id="KW-0812">Transmembrane</keyword>
<keyword evidence="5 7" id="KW-1133">Transmembrane helix</keyword>
<organism evidence="9 10">
    <name type="scientific">Paenibacillus brasilensis</name>
    <dbReference type="NCBI Taxonomy" id="128574"/>
    <lineage>
        <taxon>Bacteria</taxon>
        <taxon>Bacillati</taxon>
        <taxon>Bacillota</taxon>
        <taxon>Bacilli</taxon>
        <taxon>Bacillales</taxon>
        <taxon>Paenibacillaceae</taxon>
        <taxon>Paenibacillus</taxon>
    </lineage>
</organism>
<feature type="transmembrane region" description="Helical" evidence="7">
    <location>
        <begin position="67"/>
        <end position="88"/>
    </location>
</feature>
<evidence type="ECO:0000313" key="10">
    <source>
        <dbReference type="Proteomes" id="UP001242811"/>
    </source>
</evidence>
<dbReference type="CDD" id="cd17321">
    <property type="entry name" value="MFS_MMR_MDR_like"/>
    <property type="match status" value="1"/>
</dbReference>
<dbReference type="Proteomes" id="UP001242811">
    <property type="component" value="Unassembled WGS sequence"/>
</dbReference>
<dbReference type="PROSITE" id="PS50850">
    <property type="entry name" value="MFS"/>
    <property type="match status" value="1"/>
</dbReference>
<feature type="transmembrane region" description="Helical" evidence="7">
    <location>
        <begin position="316"/>
        <end position="335"/>
    </location>
</feature>
<evidence type="ECO:0000256" key="4">
    <source>
        <dbReference type="ARBA" id="ARBA00022692"/>
    </source>
</evidence>
<proteinExistence type="predicted"/>
<dbReference type="InterPro" id="IPR036259">
    <property type="entry name" value="MFS_trans_sf"/>
</dbReference>
<accession>A0ABU0KX94</accession>
<keyword evidence="10" id="KW-1185">Reference proteome</keyword>
<gene>
    <name evidence="9" type="ORF">QOZ95_002216</name>
</gene>
<evidence type="ECO:0000256" key="5">
    <source>
        <dbReference type="ARBA" id="ARBA00022989"/>
    </source>
</evidence>
<protein>
    <submittedName>
        <fullName evidence="9">EmrB/QacA subfamily drug resistance transporter</fullName>
    </submittedName>
</protein>
<dbReference type="PRINTS" id="PR01036">
    <property type="entry name" value="TCRTETB"/>
</dbReference>
<evidence type="ECO:0000256" key="1">
    <source>
        <dbReference type="ARBA" id="ARBA00004651"/>
    </source>
</evidence>
<dbReference type="EMBL" id="JAUSWA010000011">
    <property type="protein sequence ID" value="MDQ0494053.1"/>
    <property type="molecule type" value="Genomic_DNA"/>
</dbReference>
<feature type="transmembrane region" description="Helical" evidence="7">
    <location>
        <begin position="158"/>
        <end position="182"/>
    </location>
</feature>
<feature type="transmembrane region" description="Helical" evidence="7">
    <location>
        <begin position="29"/>
        <end position="47"/>
    </location>
</feature>
<evidence type="ECO:0000256" key="2">
    <source>
        <dbReference type="ARBA" id="ARBA00022448"/>
    </source>
</evidence>
<comment type="caution">
    <text evidence="9">The sequence shown here is derived from an EMBL/GenBank/DDBJ whole genome shotgun (WGS) entry which is preliminary data.</text>
</comment>